<dbReference type="GO" id="GO:0006508">
    <property type="term" value="P:proteolysis"/>
    <property type="evidence" value="ECO:0007669"/>
    <property type="project" value="InterPro"/>
</dbReference>
<dbReference type="InterPro" id="IPR051333">
    <property type="entry name" value="CLIP_Serine_Protease"/>
</dbReference>
<accession>A0A016TH66</accession>
<dbReference type="EMBL" id="JARK01001439">
    <property type="protein sequence ID" value="EYC02000.1"/>
    <property type="molecule type" value="Genomic_DNA"/>
</dbReference>
<dbReference type="InterPro" id="IPR009003">
    <property type="entry name" value="Peptidase_S1_PA"/>
</dbReference>
<dbReference type="Pfam" id="PF00089">
    <property type="entry name" value="Trypsin"/>
    <property type="match status" value="1"/>
</dbReference>
<comment type="caution">
    <text evidence="2">The sequence shown here is derived from an EMBL/GenBank/DDBJ whole genome shotgun (WGS) entry which is preliminary data.</text>
</comment>
<evidence type="ECO:0000313" key="2">
    <source>
        <dbReference type="EMBL" id="EYC02000.1"/>
    </source>
</evidence>
<organism evidence="2 3">
    <name type="scientific">Ancylostoma ceylanicum</name>
    <dbReference type="NCBI Taxonomy" id="53326"/>
    <lineage>
        <taxon>Eukaryota</taxon>
        <taxon>Metazoa</taxon>
        <taxon>Ecdysozoa</taxon>
        <taxon>Nematoda</taxon>
        <taxon>Chromadorea</taxon>
        <taxon>Rhabditida</taxon>
        <taxon>Rhabditina</taxon>
        <taxon>Rhabditomorpha</taxon>
        <taxon>Strongyloidea</taxon>
        <taxon>Ancylostomatidae</taxon>
        <taxon>Ancylostomatinae</taxon>
        <taxon>Ancylostoma</taxon>
    </lineage>
</organism>
<feature type="domain" description="Peptidase S1" evidence="1">
    <location>
        <begin position="32"/>
        <end position="234"/>
    </location>
</feature>
<reference evidence="3" key="1">
    <citation type="journal article" date="2015" name="Nat. Genet.">
        <title>The genome and transcriptome of the zoonotic hookworm Ancylostoma ceylanicum identify infection-specific gene families.</title>
        <authorList>
            <person name="Schwarz E.M."/>
            <person name="Hu Y."/>
            <person name="Antoshechkin I."/>
            <person name="Miller M.M."/>
            <person name="Sternberg P.W."/>
            <person name="Aroian R.V."/>
        </authorList>
    </citation>
    <scope>NUCLEOTIDE SEQUENCE</scope>
    <source>
        <strain evidence="3">HY135</strain>
    </source>
</reference>
<keyword evidence="3" id="KW-1185">Reference proteome</keyword>
<dbReference type="InterPro" id="IPR033116">
    <property type="entry name" value="TRYPSIN_SER"/>
</dbReference>
<dbReference type="AlphaFoldDB" id="A0A016TH66"/>
<dbReference type="PANTHER" id="PTHR24260">
    <property type="match status" value="1"/>
</dbReference>
<dbReference type="SMART" id="SM00020">
    <property type="entry name" value="Tryp_SPc"/>
    <property type="match status" value="1"/>
</dbReference>
<gene>
    <name evidence="2" type="primary">Acey_s0103.g3585</name>
    <name evidence="2" type="ORF">Y032_0103g3585</name>
</gene>
<dbReference type="PROSITE" id="PS50240">
    <property type="entry name" value="TRYPSIN_DOM"/>
    <property type="match status" value="1"/>
</dbReference>
<evidence type="ECO:0000259" key="1">
    <source>
        <dbReference type="PROSITE" id="PS50240"/>
    </source>
</evidence>
<protein>
    <recommendedName>
        <fullName evidence="1">Peptidase S1 domain-containing protein</fullName>
    </recommendedName>
</protein>
<dbReference type="Gene3D" id="2.40.10.10">
    <property type="entry name" value="Trypsin-like serine proteases"/>
    <property type="match status" value="1"/>
</dbReference>
<name>A0A016TH66_9BILA</name>
<dbReference type="PANTHER" id="PTHR24260:SF136">
    <property type="entry name" value="GH08193P-RELATED"/>
    <property type="match status" value="1"/>
</dbReference>
<dbReference type="STRING" id="53326.A0A016TH66"/>
<dbReference type="SUPFAM" id="SSF50494">
    <property type="entry name" value="Trypsin-like serine proteases"/>
    <property type="match status" value="1"/>
</dbReference>
<dbReference type="Proteomes" id="UP000024635">
    <property type="component" value="Unassembled WGS sequence"/>
</dbReference>
<dbReference type="PROSITE" id="PS00135">
    <property type="entry name" value="TRYPSIN_SER"/>
    <property type="match status" value="1"/>
</dbReference>
<dbReference type="InterPro" id="IPR043504">
    <property type="entry name" value="Peptidase_S1_PA_chymotrypsin"/>
</dbReference>
<sequence length="259" mass="28561">MQIQADFAFFSAIPKMKFNGIHTKRKFVYFTHKIQKIVQAFSRPLLPMLNITVYLGTKCPKPGECPNGEKRTAYKPRYIIPHPNFAPCHYYANDIAVIELDKDANLDETSPICMPEEDDLLQSGTVTAIGYGYDERDRPDKLEPGLQEINLTVTHHRHMIGRIRTSGRDGAVCPGDSGGPLIPAGASSKTTLFGVASTSYAKCSVFGPIGDESLLGAYYIDVRYHLDWICNITGVCPLRTTTHPSPVLDGKVLSMQPGA</sequence>
<dbReference type="OrthoDB" id="10061449at2759"/>
<dbReference type="GO" id="GO:0004252">
    <property type="term" value="F:serine-type endopeptidase activity"/>
    <property type="evidence" value="ECO:0007669"/>
    <property type="project" value="InterPro"/>
</dbReference>
<proteinExistence type="predicted"/>
<dbReference type="InterPro" id="IPR001254">
    <property type="entry name" value="Trypsin_dom"/>
</dbReference>
<evidence type="ECO:0000313" key="3">
    <source>
        <dbReference type="Proteomes" id="UP000024635"/>
    </source>
</evidence>